<proteinExistence type="inferred from homology"/>
<dbReference type="Proteomes" id="UP000464233">
    <property type="component" value="Plasmid LMA_pa"/>
</dbReference>
<dbReference type="EMBL" id="LN846932">
    <property type="protein sequence ID" value="CRI06718.1"/>
    <property type="molecule type" value="Genomic_DNA"/>
</dbReference>
<feature type="domain" description="Integrase catalytic" evidence="2">
    <location>
        <begin position="144"/>
        <end position="322"/>
    </location>
</feature>
<protein>
    <recommendedName>
        <fullName evidence="2">Integrase catalytic domain-containing protein</fullName>
    </recommendedName>
</protein>
<accession>A0A1Z5AZC2</accession>
<dbReference type="InterPro" id="IPR054353">
    <property type="entry name" value="IstA-like_C"/>
</dbReference>
<dbReference type="InterPro" id="IPR001584">
    <property type="entry name" value="Integrase_cat-core"/>
</dbReference>
<keyword evidence="3" id="KW-0614">Plasmid</keyword>
<dbReference type="GO" id="GO:0003676">
    <property type="term" value="F:nucleic acid binding"/>
    <property type="evidence" value="ECO:0007669"/>
    <property type="project" value="InterPro"/>
</dbReference>
<dbReference type="Gene3D" id="3.30.420.10">
    <property type="entry name" value="Ribonuclease H-like superfamily/Ribonuclease H"/>
    <property type="match status" value="1"/>
</dbReference>
<evidence type="ECO:0000256" key="1">
    <source>
        <dbReference type="ARBA" id="ARBA00009277"/>
    </source>
</evidence>
<organism evidence="3 4">
    <name type="scientific">Carnobacterium maltaromaticum</name>
    <name type="common">Carnobacterium piscicola</name>
    <dbReference type="NCBI Taxonomy" id="2751"/>
    <lineage>
        <taxon>Bacteria</taxon>
        <taxon>Bacillati</taxon>
        <taxon>Bacillota</taxon>
        <taxon>Bacilli</taxon>
        <taxon>Lactobacillales</taxon>
        <taxon>Carnobacteriaceae</taxon>
        <taxon>Carnobacterium</taxon>
    </lineage>
</organism>
<name>A0A1Z5AZC2_CARML</name>
<dbReference type="AlphaFoldDB" id="A0A1Z5AZC2"/>
<dbReference type="InterPro" id="IPR009057">
    <property type="entry name" value="Homeodomain-like_sf"/>
</dbReference>
<dbReference type="PANTHER" id="PTHR35004:SF7">
    <property type="entry name" value="INTEGRASE PROTEIN"/>
    <property type="match status" value="1"/>
</dbReference>
<sequence>MKKLMDKCTIIRLIESGRSQRSVAKELTMNRRTVSRYWKEYLQAKDQISLDPSDPIKKEALTSKPAYKAANRRPRKYTEEIDKRIDELLEFDREKAKKLGPHKQKLTTRSIHEILVSEGFDIGESTIRPYVRKKVQKQKEAFIKQIYPLGYRVEFDFGEVKCLIKCEKRLLYLAVFSSPATGYRWGSLYTSSNQGVFIDAHIQFFKEVQGAYSTVVYDNMRNVVQKFVGKHEKELNEELVKLSLFYGFQPVVTNTYSGNEKGHVEKSVQVIRDRAFTKVYEFSSIDHAQEYLTSALTKLNQGTTIEIERPQLKPLVSDYDYAVTTSQKVDKYSFIHVQTNFYSVPDYLVGEVVTAKLYLNELRVVRNGQVIASHQRLNSRNSYQVKLIHYLYTLKRKPGAVEHSLVLAKLPKLRRCFLQFYKQRPKRFLQLLEAKQDLSIDELVRSLDELATEDQEVFTHQVPTKAVNEARKQLREYNRIHQVKEVNPL</sequence>
<dbReference type="SUPFAM" id="SSF53098">
    <property type="entry name" value="Ribonuclease H-like"/>
    <property type="match status" value="1"/>
</dbReference>
<dbReference type="InterPro" id="IPR012337">
    <property type="entry name" value="RNaseH-like_sf"/>
</dbReference>
<dbReference type="SUPFAM" id="SSF46689">
    <property type="entry name" value="Homeodomain-like"/>
    <property type="match status" value="1"/>
</dbReference>
<evidence type="ECO:0000259" key="2">
    <source>
        <dbReference type="PROSITE" id="PS50994"/>
    </source>
</evidence>
<evidence type="ECO:0000313" key="4">
    <source>
        <dbReference type="Proteomes" id="UP000464233"/>
    </source>
</evidence>
<comment type="similarity">
    <text evidence="1">Belongs to the transposase IS21/IS408/IS1162 family.</text>
</comment>
<dbReference type="PANTHER" id="PTHR35004">
    <property type="entry name" value="TRANSPOSASE RV3428C-RELATED"/>
    <property type="match status" value="1"/>
</dbReference>
<evidence type="ECO:0000313" key="3">
    <source>
        <dbReference type="EMBL" id="CRI06718.1"/>
    </source>
</evidence>
<reference evidence="3 4" key="2">
    <citation type="submission" date="2015-04" db="EMBL/GenBank/DDBJ databases">
        <title>Carnobacterium maltaromaticum LMA28 plasmids.</title>
        <authorList>
            <person name="Cailliez-Grimal C."/>
            <person name="Iskandar C."/>
        </authorList>
    </citation>
    <scope>NUCLEOTIDE SEQUENCE [LARGE SCALE GENOMIC DNA]</scope>
    <source>
        <strain evidence="3 4">LMA28</strain>
        <plasmid evidence="4">Chromosome</plasmid>
    </source>
</reference>
<reference evidence="3 4" key="1">
    <citation type="submission" date="2015-04" db="EMBL/GenBank/DDBJ databases">
        <title>Carnobacterium maltaromaticum LMA28 complete chromosome sequence.</title>
        <authorList>
            <person name="Borges F."/>
            <person name="Cailliez-Grimal C."/>
        </authorList>
    </citation>
    <scope>NUCLEOTIDE SEQUENCE [LARGE SCALE GENOMIC DNA]</scope>
    <source>
        <strain evidence="3 4">LMA28</strain>
        <plasmid evidence="4">Chromosome</plasmid>
    </source>
</reference>
<geneLocation type="plasmid" evidence="3">
    <name>LMA_pa</name>
</geneLocation>
<gene>
    <name evidence="3" type="ORF">BN424_pa0053</name>
</gene>
<dbReference type="NCBIfam" id="NF033546">
    <property type="entry name" value="transpos_IS21"/>
    <property type="match status" value="1"/>
</dbReference>
<dbReference type="Pfam" id="PF22483">
    <property type="entry name" value="Mu-transpos_C_2"/>
    <property type="match status" value="1"/>
</dbReference>
<dbReference type="InterPro" id="IPR036397">
    <property type="entry name" value="RNaseH_sf"/>
</dbReference>
<dbReference type="PROSITE" id="PS50994">
    <property type="entry name" value="INTEGRASE"/>
    <property type="match status" value="1"/>
</dbReference>
<dbReference type="GO" id="GO:0015074">
    <property type="term" value="P:DNA integration"/>
    <property type="evidence" value="ECO:0007669"/>
    <property type="project" value="InterPro"/>
</dbReference>